<organism evidence="11 12">
    <name type="scientific">Caballeronia udeis</name>
    <dbReference type="NCBI Taxonomy" id="1232866"/>
    <lineage>
        <taxon>Bacteria</taxon>
        <taxon>Pseudomonadati</taxon>
        <taxon>Pseudomonadota</taxon>
        <taxon>Betaproteobacteria</taxon>
        <taxon>Burkholderiales</taxon>
        <taxon>Burkholderiaceae</taxon>
        <taxon>Caballeronia</taxon>
    </lineage>
</organism>
<dbReference type="PANTHER" id="PTHR30614">
    <property type="entry name" value="MEMBRANE COMPONENT OF AMINO ACID ABC TRANSPORTER"/>
    <property type="match status" value="1"/>
</dbReference>
<gene>
    <name evidence="11" type="ORF">AWB69_08321</name>
</gene>
<dbReference type="GO" id="GO:0006865">
    <property type="term" value="P:amino acid transport"/>
    <property type="evidence" value="ECO:0007669"/>
    <property type="project" value="UniProtKB-KW"/>
</dbReference>
<dbReference type="GO" id="GO:0043190">
    <property type="term" value="C:ATP-binding cassette (ABC) transporter complex"/>
    <property type="evidence" value="ECO:0007669"/>
    <property type="project" value="InterPro"/>
</dbReference>
<dbReference type="Proteomes" id="UP000054683">
    <property type="component" value="Unassembled WGS sequence"/>
</dbReference>
<protein>
    <submittedName>
        <fullName evidence="11">Amino acid ABC transporter permease</fullName>
    </submittedName>
</protein>
<keyword evidence="3 9" id="KW-0813">Transport</keyword>
<keyword evidence="8 9" id="KW-0472">Membrane</keyword>
<evidence type="ECO:0000256" key="5">
    <source>
        <dbReference type="ARBA" id="ARBA00022692"/>
    </source>
</evidence>
<reference evidence="11 12" key="1">
    <citation type="submission" date="2016-01" db="EMBL/GenBank/DDBJ databases">
        <authorList>
            <person name="Oliw E.H."/>
        </authorList>
    </citation>
    <scope>NUCLEOTIDE SEQUENCE [LARGE SCALE GENOMIC DNA]</scope>
    <source>
        <strain evidence="11">LMG 27134</strain>
    </source>
</reference>
<feature type="transmembrane region" description="Helical" evidence="9">
    <location>
        <begin position="144"/>
        <end position="168"/>
    </location>
</feature>
<feature type="domain" description="ABC transmembrane type-1" evidence="10">
    <location>
        <begin position="19"/>
        <end position="207"/>
    </location>
</feature>
<dbReference type="AlphaFoldDB" id="A0A158JPA6"/>
<accession>A0A158JPA6</accession>
<comment type="subcellular location">
    <subcellularLocation>
        <location evidence="1">Cell inner membrane</location>
        <topology evidence="1">Multi-pass membrane protein</topology>
    </subcellularLocation>
    <subcellularLocation>
        <location evidence="9">Cell membrane</location>
        <topology evidence="9">Multi-pass membrane protein</topology>
    </subcellularLocation>
</comment>
<dbReference type="RefSeq" id="WP_062092391.1">
    <property type="nucleotide sequence ID" value="NZ_FCOK02000101.1"/>
</dbReference>
<evidence type="ECO:0000313" key="11">
    <source>
        <dbReference type="EMBL" id="SAL70289.1"/>
    </source>
</evidence>
<sequence length="220" mass="23271">MMELLDLWKGWLPQLIDGYGLSLEVTALSLAIGIPLGLVLALSVPAKSRAIRITALTFVEIGRGAPVLILLQFVYFGLPTAGLTLTSFASAVVALACCTGAYTSEIIRAGFEAVPYGQKEAALVIGLNGVDALRFVVIPQGLRVALPALLGFSIMMLQATSLCFTIALPELVSRASNIGSTTFEYMPVLILAGLLFAAICVPATLLVSVLERRLGRHAVR</sequence>
<evidence type="ECO:0000256" key="4">
    <source>
        <dbReference type="ARBA" id="ARBA00022475"/>
    </source>
</evidence>
<evidence type="ECO:0000256" key="7">
    <source>
        <dbReference type="ARBA" id="ARBA00022989"/>
    </source>
</evidence>
<name>A0A158JPA6_9BURK</name>
<keyword evidence="4" id="KW-1003">Cell membrane</keyword>
<dbReference type="InterPro" id="IPR000515">
    <property type="entry name" value="MetI-like"/>
</dbReference>
<evidence type="ECO:0000256" key="6">
    <source>
        <dbReference type="ARBA" id="ARBA00022970"/>
    </source>
</evidence>
<evidence type="ECO:0000256" key="8">
    <source>
        <dbReference type="ARBA" id="ARBA00023136"/>
    </source>
</evidence>
<dbReference type="Pfam" id="PF00528">
    <property type="entry name" value="BPD_transp_1"/>
    <property type="match status" value="1"/>
</dbReference>
<evidence type="ECO:0000256" key="2">
    <source>
        <dbReference type="ARBA" id="ARBA00010072"/>
    </source>
</evidence>
<comment type="similarity">
    <text evidence="2">Belongs to the binding-protein-dependent transport system permease family. HisMQ subfamily.</text>
</comment>
<evidence type="ECO:0000313" key="12">
    <source>
        <dbReference type="Proteomes" id="UP000054683"/>
    </source>
</evidence>
<evidence type="ECO:0000256" key="1">
    <source>
        <dbReference type="ARBA" id="ARBA00004429"/>
    </source>
</evidence>
<dbReference type="EMBL" id="FCOK02000101">
    <property type="protein sequence ID" value="SAL70289.1"/>
    <property type="molecule type" value="Genomic_DNA"/>
</dbReference>
<evidence type="ECO:0000256" key="3">
    <source>
        <dbReference type="ARBA" id="ARBA00022448"/>
    </source>
</evidence>
<proteinExistence type="inferred from homology"/>
<evidence type="ECO:0000256" key="9">
    <source>
        <dbReference type="RuleBase" id="RU363032"/>
    </source>
</evidence>
<dbReference type="InterPro" id="IPR043429">
    <property type="entry name" value="ArtM/GltK/GlnP/TcyL/YhdX-like"/>
</dbReference>
<dbReference type="SUPFAM" id="SSF161098">
    <property type="entry name" value="MetI-like"/>
    <property type="match status" value="1"/>
</dbReference>
<dbReference type="Gene3D" id="1.10.3720.10">
    <property type="entry name" value="MetI-like"/>
    <property type="match status" value="1"/>
</dbReference>
<evidence type="ECO:0000259" key="10">
    <source>
        <dbReference type="PROSITE" id="PS50928"/>
    </source>
</evidence>
<keyword evidence="7 9" id="KW-1133">Transmembrane helix</keyword>
<dbReference type="GO" id="GO:0022857">
    <property type="term" value="F:transmembrane transporter activity"/>
    <property type="evidence" value="ECO:0007669"/>
    <property type="project" value="InterPro"/>
</dbReference>
<dbReference type="InterPro" id="IPR035906">
    <property type="entry name" value="MetI-like_sf"/>
</dbReference>
<dbReference type="CDD" id="cd06261">
    <property type="entry name" value="TM_PBP2"/>
    <property type="match status" value="1"/>
</dbReference>
<feature type="transmembrane region" description="Helical" evidence="9">
    <location>
        <begin position="53"/>
        <end position="75"/>
    </location>
</feature>
<dbReference type="InterPro" id="IPR010065">
    <property type="entry name" value="AA_ABC_transptr_permease_3TM"/>
</dbReference>
<dbReference type="OrthoDB" id="6534575at2"/>
<keyword evidence="5 9" id="KW-0812">Transmembrane</keyword>
<feature type="transmembrane region" description="Helical" evidence="9">
    <location>
        <begin position="188"/>
        <end position="210"/>
    </location>
</feature>
<feature type="transmembrane region" description="Helical" evidence="9">
    <location>
        <begin position="20"/>
        <end position="41"/>
    </location>
</feature>
<dbReference type="NCBIfam" id="TIGR01726">
    <property type="entry name" value="HEQRo_perm_3TM"/>
    <property type="match status" value="1"/>
</dbReference>
<dbReference type="PROSITE" id="PS50928">
    <property type="entry name" value="ABC_TM1"/>
    <property type="match status" value="1"/>
</dbReference>
<dbReference type="PANTHER" id="PTHR30614:SF0">
    <property type="entry name" value="L-CYSTINE TRANSPORT SYSTEM PERMEASE PROTEIN TCYL"/>
    <property type="match status" value="1"/>
</dbReference>
<keyword evidence="6" id="KW-0029">Amino-acid transport</keyword>
<feature type="transmembrane region" description="Helical" evidence="9">
    <location>
        <begin position="81"/>
        <end position="102"/>
    </location>
</feature>